<gene>
    <name evidence="1" type="ORF">UCREL1_3540</name>
</gene>
<proteinExistence type="predicted"/>
<dbReference type="HOGENOM" id="CLU_754458_0_0_1"/>
<name>M7SYM9_EUTLA</name>
<dbReference type="KEGG" id="ela:UCREL1_3540"/>
<dbReference type="OrthoDB" id="4759809at2759"/>
<sequence>MAPDTFHPYPGLPDELKVQIWKHVIGPPAAHHFKLNLPDDFSDLMVMTIEPIAGPAKDDPSIWRDTWSYSAADTVSHQLLAPENQLMVWQRDKSKQERIDKAVQKKGGGGLRYGSKALINASRDLVHFKFTGDEFDPWSLSRLDNRKLLKGIQRVAFDWKPTQHCRKGHWIIRPFECMCNIPGPHMWQENCHRSIAKFLSLFADLETFYFIIEVRRVEIDETWLAKQVKKPEPRGTKRARNGKAKLEACQNFPARLKEIRGKPAPELIEETIAVFREAAKKHKNLDIFHDKKAAYYEVRRKDTKRLKKHNKIWTVIEELQKRWRSGAQSLRHTKGMRKRAEQTKFKVLVYEDLSRDPKKDQEEGQDA</sequence>
<dbReference type="EMBL" id="KB706082">
    <property type="protein sequence ID" value="EMR69437.1"/>
    <property type="molecule type" value="Genomic_DNA"/>
</dbReference>
<dbReference type="Proteomes" id="UP000012174">
    <property type="component" value="Unassembled WGS sequence"/>
</dbReference>
<protein>
    <submittedName>
        <fullName evidence="1">Uncharacterized protein</fullName>
    </submittedName>
</protein>
<evidence type="ECO:0000313" key="2">
    <source>
        <dbReference type="Proteomes" id="UP000012174"/>
    </source>
</evidence>
<accession>M7SYM9</accession>
<dbReference type="AlphaFoldDB" id="M7SYM9"/>
<reference evidence="2" key="1">
    <citation type="journal article" date="2013" name="Genome Announc.">
        <title>Draft genome sequence of the grapevine dieback fungus Eutypa lata UCR-EL1.</title>
        <authorList>
            <person name="Blanco-Ulate B."/>
            <person name="Rolshausen P.E."/>
            <person name="Cantu D."/>
        </authorList>
    </citation>
    <scope>NUCLEOTIDE SEQUENCE [LARGE SCALE GENOMIC DNA]</scope>
    <source>
        <strain evidence="2">UCR-EL1</strain>
    </source>
</reference>
<dbReference type="OMA" id="ENCHRSI"/>
<evidence type="ECO:0000313" key="1">
    <source>
        <dbReference type="EMBL" id="EMR69437.1"/>
    </source>
</evidence>
<organism evidence="1 2">
    <name type="scientific">Eutypa lata (strain UCR-EL1)</name>
    <name type="common">Grapevine dieback disease fungus</name>
    <name type="synonym">Eutypa armeniacae</name>
    <dbReference type="NCBI Taxonomy" id="1287681"/>
    <lineage>
        <taxon>Eukaryota</taxon>
        <taxon>Fungi</taxon>
        <taxon>Dikarya</taxon>
        <taxon>Ascomycota</taxon>
        <taxon>Pezizomycotina</taxon>
        <taxon>Sordariomycetes</taxon>
        <taxon>Xylariomycetidae</taxon>
        <taxon>Xylariales</taxon>
        <taxon>Diatrypaceae</taxon>
        <taxon>Eutypa</taxon>
    </lineage>
</organism>
<keyword evidence="2" id="KW-1185">Reference proteome</keyword>